<reference evidence="3 4" key="1">
    <citation type="submission" date="2016-10" db="EMBL/GenBank/DDBJ databases">
        <title>Rodentibacter gen. nov. and new species.</title>
        <authorList>
            <person name="Christensen H."/>
        </authorList>
    </citation>
    <scope>NUCLEOTIDE SEQUENCE [LARGE SCALE GENOMIC DNA]</scope>
    <source>
        <strain evidence="3 4">Ac151</strain>
    </source>
</reference>
<accession>A0A1V3JQW2</accession>
<dbReference type="PROSITE" id="PS51257">
    <property type="entry name" value="PROKAR_LIPOPROTEIN"/>
    <property type="match status" value="1"/>
</dbReference>
<feature type="region of interest" description="Disordered" evidence="1">
    <location>
        <begin position="176"/>
        <end position="197"/>
    </location>
</feature>
<evidence type="ECO:0000313" key="4">
    <source>
        <dbReference type="Proteomes" id="UP000188602"/>
    </source>
</evidence>
<keyword evidence="2" id="KW-0732">Signal</keyword>
<evidence type="ECO:0000313" key="3">
    <source>
        <dbReference type="EMBL" id="OOF58780.1"/>
    </source>
</evidence>
<organism evidence="3 4">
    <name type="scientific">Rodentibacter myodis</name>
    <dbReference type="NCBI Taxonomy" id="1907939"/>
    <lineage>
        <taxon>Bacteria</taxon>
        <taxon>Pseudomonadati</taxon>
        <taxon>Pseudomonadota</taxon>
        <taxon>Gammaproteobacteria</taxon>
        <taxon>Pasteurellales</taxon>
        <taxon>Pasteurellaceae</taxon>
        <taxon>Rodentibacter</taxon>
    </lineage>
</organism>
<comment type="caution">
    <text evidence="3">The sequence shown here is derived from an EMBL/GenBank/DDBJ whole genome shotgun (WGS) entry which is preliminary data.</text>
</comment>
<protein>
    <submittedName>
        <fullName evidence="3">Lipoprotein HlpB</fullName>
    </submittedName>
</protein>
<evidence type="ECO:0000256" key="2">
    <source>
        <dbReference type="SAM" id="SignalP"/>
    </source>
</evidence>
<gene>
    <name evidence="3" type="ORF">BKL49_06450</name>
</gene>
<feature type="chain" id="PRO_5012595514" evidence="2">
    <location>
        <begin position="20"/>
        <end position="197"/>
    </location>
</feature>
<sequence>MNKFTKMSAAALLALFLTACDKPADKTADVAKPETTQPAMSAEAQEKADYEKLIAWNQAQGAAQAQNQQKLQQELTAAIEAKDENKAKTAVEEYNKTVQATIASLDALDIKSDLINAAKNKTKDVLTLASELLVDQLNVKTEEDQKAYAEKATKLQAEMQALAQLGAQIEAKYNPAPVQAPAAEQPAEQPTQAPAAK</sequence>
<proteinExistence type="predicted"/>
<dbReference type="EMBL" id="MLHQ01000014">
    <property type="protein sequence ID" value="OOF58780.1"/>
    <property type="molecule type" value="Genomic_DNA"/>
</dbReference>
<dbReference type="RefSeq" id="WP_077423802.1">
    <property type="nucleotide sequence ID" value="NZ_MLHQ01000014.1"/>
</dbReference>
<name>A0A1V3JQW2_9PAST</name>
<dbReference type="Proteomes" id="UP000188602">
    <property type="component" value="Unassembled WGS sequence"/>
</dbReference>
<evidence type="ECO:0000256" key="1">
    <source>
        <dbReference type="SAM" id="MobiDB-lite"/>
    </source>
</evidence>
<dbReference type="OrthoDB" id="5678593at2"/>
<feature type="signal peptide" evidence="2">
    <location>
        <begin position="1"/>
        <end position="19"/>
    </location>
</feature>
<dbReference type="STRING" id="1907939.BKL49_06450"/>
<keyword evidence="4" id="KW-1185">Reference proteome</keyword>
<keyword evidence="3" id="KW-0449">Lipoprotein</keyword>
<dbReference type="AlphaFoldDB" id="A0A1V3JQW2"/>